<evidence type="ECO:0000259" key="3">
    <source>
        <dbReference type="Pfam" id="PF25972"/>
    </source>
</evidence>
<evidence type="ECO:0000256" key="2">
    <source>
        <dbReference type="SAM" id="MobiDB-lite"/>
    </source>
</evidence>
<organism evidence="4 5">
    <name type="scientific">Stylosanthes scabra</name>
    <dbReference type="NCBI Taxonomy" id="79078"/>
    <lineage>
        <taxon>Eukaryota</taxon>
        <taxon>Viridiplantae</taxon>
        <taxon>Streptophyta</taxon>
        <taxon>Embryophyta</taxon>
        <taxon>Tracheophyta</taxon>
        <taxon>Spermatophyta</taxon>
        <taxon>Magnoliopsida</taxon>
        <taxon>eudicotyledons</taxon>
        <taxon>Gunneridae</taxon>
        <taxon>Pentapetalae</taxon>
        <taxon>rosids</taxon>
        <taxon>fabids</taxon>
        <taxon>Fabales</taxon>
        <taxon>Fabaceae</taxon>
        <taxon>Papilionoideae</taxon>
        <taxon>50 kb inversion clade</taxon>
        <taxon>dalbergioids sensu lato</taxon>
        <taxon>Dalbergieae</taxon>
        <taxon>Pterocarpus clade</taxon>
        <taxon>Stylosanthes</taxon>
    </lineage>
</organism>
<dbReference type="EMBL" id="JASCZI010120886">
    <property type="protein sequence ID" value="MED6156926.1"/>
    <property type="molecule type" value="Genomic_DNA"/>
</dbReference>
<accession>A0ABU6U9T6</accession>
<feature type="compositionally biased region" description="Gly residues" evidence="2">
    <location>
        <begin position="1"/>
        <end position="15"/>
    </location>
</feature>
<dbReference type="Pfam" id="PF25972">
    <property type="entry name" value="At4g15545_C"/>
    <property type="match status" value="1"/>
</dbReference>
<reference evidence="4 5" key="1">
    <citation type="journal article" date="2023" name="Plants (Basel)">
        <title>Bridging the Gap: Combining Genomics and Transcriptomics Approaches to Understand Stylosanthes scabra, an Orphan Legume from the Brazilian Caatinga.</title>
        <authorList>
            <person name="Ferreira-Neto J.R.C."/>
            <person name="da Silva M.D."/>
            <person name="Binneck E."/>
            <person name="de Melo N.F."/>
            <person name="da Silva R.H."/>
            <person name="de Melo A.L.T.M."/>
            <person name="Pandolfi V."/>
            <person name="Bustamante F.O."/>
            <person name="Brasileiro-Vidal A.C."/>
            <person name="Benko-Iseppon A.M."/>
        </authorList>
    </citation>
    <scope>NUCLEOTIDE SEQUENCE [LARGE SCALE GENOMIC DNA]</scope>
    <source>
        <tissue evidence="4">Leaves</tissue>
    </source>
</reference>
<dbReference type="Proteomes" id="UP001341840">
    <property type="component" value="Unassembled WGS sequence"/>
</dbReference>
<feature type="compositionally biased region" description="Low complexity" evidence="2">
    <location>
        <begin position="220"/>
        <end position="234"/>
    </location>
</feature>
<feature type="region of interest" description="Disordered" evidence="2">
    <location>
        <begin position="157"/>
        <end position="257"/>
    </location>
</feature>
<dbReference type="InterPro" id="IPR058936">
    <property type="entry name" value="At4g15545-like"/>
</dbReference>
<comment type="caution">
    <text evidence="4">The sequence shown here is derived from an EMBL/GenBank/DDBJ whole genome shotgun (WGS) entry which is preliminary data.</text>
</comment>
<keyword evidence="5" id="KW-1185">Reference proteome</keyword>
<dbReference type="PANTHER" id="PTHR47383:SF9">
    <property type="entry name" value="WAT1-RELATED PROTEIN"/>
    <property type="match status" value="1"/>
</dbReference>
<gene>
    <name evidence="4" type="ORF">PIB30_018851</name>
</gene>
<feature type="domain" description="At4g15545-like C-terminal" evidence="3">
    <location>
        <begin position="258"/>
        <end position="323"/>
    </location>
</feature>
<evidence type="ECO:0000256" key="1">
    <source>
        <dbReference type="SAM" id="Coils"/>
    </source>
</evidence>
<evidence type="ECO:0000313" key="4">
    <source>
        <dbReference type="EMBL" id="MED6156926.1"/>
    </source>
</evidence>
<protein>
    <recommendedName>
        <fullName evidence="3">At4g15545-like C-terminal domain-containing protein</fullName>
    </recommendedName>
</protein>
<feature type="coiled-coil region" evidence="1">
    <location>
        <begin position="71"/>
        <end position="122"/>
    </location>
</feature>
<dbReference type="InterPro" id="IPR058935">
    <property type="entry name" value="At4g15545-like_C"/>
</dbReference>
<dbReference type="PANTHER" id="PTHR47383">
    <property type="entry name" value="OS03G0659800 PROTEIN"/>
    <property type="match status" value="1"/>
</dbReference>
<feature type="compositionally biased region" description="Polar residues" evidence="2">
    <location>
        <begin position="235"/>
        <end position="256"/>
    </location>
</feature>
<evidence type="ECO:0000313" key="5">
    <source>
        <dbReference type="Proteomes" id="UP001341840"/>
    </source>
</evidence>
<sequence length="325" mass="35097">MLVSGDDGGGGGGGESSIDAAPQAELPEELVRVLPLDPFEQLDVARKITSLALSTRVHALQSESSTLRAELAQKDSLIAELQSQLDSLSEAGDKLARAEQDKERLAKENALLSNTVRKLSRDVSKLEVFRRRLMQSLQEDEENSGGGGAEDVAGKLQSQASMTSDDGSSIGPSRTSSMRIYGGNNSLESDGNNNSVSKVLLLGSEVNTPHISPPGSPSATRSSSKPVSPTSSRRQAMSFSTSRGLYDSPSSQQTARTRVDGKEFFRQVRSRLSYEQFGAFLSNVKELNSHKQTKEETLQKADEIFGPENKDLYAIFEGLISRNVN</sequence>
<feature type="region of interest" description="Disordered" evidence="2">
    <location>
        <begin position="1"/>
        <end position="24"/>
    </location>
</feature>
<keyword evidence="1" id="KW-0175">Coiled coil</keyword>
<proteinExistence type="predicted"/>
<feature type="compositionally biased region" description="Polar residues" evidence="2">
    <location>
        <begin position="157"/>
        <end position="197"/>
    </location>
</feature>
<name>A0ABU6U9T6_9FABA</name>